<gene>
    <name evidence="5" type="ORF">OPV22_020073</name>
</gene>
<name>A0AAV8P9H2_ENSVE</name>
<sequence length="270" mass="30231">MPPRLATSCRLSAWTISWTTPTGFFGTSSSRCDTTKLVAGFCRGGNYGKVSELLHLMIGGDCMPGIFTYHATIRGLGDNGKADGGFRVFDDFKLRGYAPILVTYTTVIDGLCKMGRIVDVWNRWLETVAKVIPNESTYDAIIDGCCKADDLGKAQKLYSALCRRRSNKSTEEGSRKKFDHLHPVVIQVCRNFIGGRVKKFDHLHPEVIQEVATENKMPRRDLQMMPQSTEANLSWPRPLKGIAHTKPETTVRTSNPTFFPEESNKIDPRL</sequence>
<evidence type="ECO:0000313" key="6">
    <source>
        <dbReference type="Proteomes" id="UP001222027"/>
    </source>
</evidence>
<dbReference type="InterPro" id="IPR011990">
    <property type="entry name" value="TPR-like_helical_dom_sf"/>
</dbReference>
<dbReference type="NCBIfam" id="TIGR00756">
    <property type="entry name" value="PPR"/>
    <property type="match status" value="1"/>
</dbReference>
<dbReference type="InterPro" id="IPR002885">
    <property type="entry name" value="PPR_rpt"/>
</dbReference>
<dbReference type="PANTHER" id="PTHR47939">
    <property type="entry name" value="MEMBRANE-ASSOCIATED SALT-INDUCIBLE PROTEIN-LIKE"/>
    <property type="match status" value="1"/>
</dbReference>
<organism evidence="5 6">
    <name type="scientific">Ensete ventricosum</name>
    <name type="common">Abyssinian banana</name>
    <name type="synonym">Musa ensete</name>
    <dbReference type="NCBI Taxonomy" id="4639"/>
    <lineage>
        <taxon>Eukaryota</taxon>
        <taxon>Viridiplantae</taxon>
        <taxon>Streptophyta</taxon>
        <taxon>Embryophyta</taxon>
        <taxon>Tracheophyta</taxon>
        <taxon>Spermatophyta</taxon>
        <taxon>Magnoliopsida</taxon>
        <taxon>Liliopsida</taxon>
        <taxon>Zingiberales</taxon>
        <taxon>Musaceae</taxon>
        <taxon>Ensete</taxon>
    </lineage>
</organism>
<accession>A0AAV8P9H2</accession>
<dbReference type="PANTHER" id="PTHR47939:SF4">
    <property type="entry name" value="PENTACOTRIPEPTIDE-REPEAT REGION OF PRORP DOMAIN-CONTAINING PROTEIN"/>
    <property type="match status" value="1"/>
</dbReference>
<evidence type="ECO:0000256" key="1">
    <source>
        <dbReference type="ARBA" id="ARBA00007626"/>
    </source>
</evidence>
<dbReference type="Pfam" id="PF01535">
    <property type="entry name" value="PPR"/>
    <property type="match status" value="1"/>
</dbReference>
<comment type="similarity">
    <text evidence="1">Belongs to the PPR family. P subfamily.</text>
</comment>
<evidence type="ECO:0008006" key="7">
    <source>
        <dbReference type="Google" id="ProtNLM"/>
    </source>
</evidence>
<comment type="caution">
    <text evidence="5">The sequence shown here is derived from an EMBL/GenBank/DDBJ whole genome shotgun (WGS) entry which is preliminary data.</text>
</comment>
<dbReference type="EMBL" id="JAQQAF010000006">
    <property type="protein sequence ID" value="KAJ8476346.1"/>
    <property type="molecule type" value="Genomic_DNA"/>
</dbReference>
<feature type="compositionally biased region" description="Polar residues" evidence="4">
    <location>
        <begin position="248"/>
        <end position="257"/>
    </location>
</feature>
<feature type="repeat" description="PPR" evidence="3">
    <location>
        <begin position="65"/>
        <end position="99"/>
    </location>
</feature>
<evidence type="ECO:0000256" key="3">
    <source>
        <dbReference type="PROSITE-ProRule" id="PRU00708"/>
    </source>
</evidence>
<evidence type="ECO:0000256" key="2">
    <source>
        <dbReference type="ARBA" id="ARBA00022737"/>
    </source>
</evidence>
<dbReference type="Proteomes" id="UP001222027">
    <property type="component" value="Unassembled WGS sequence"/>
</dbReference>
<feature type="repeat" description="PPR" evidence="3">
    <location>
        <begin position="134"/>
        <end position="168"/>
    </location>
</feature>
<protein>
    <recommendedName>
        <fullName evidence="7">Pentatricopeptide repeat-containing protein</fullName>
    </recommendedName>
</protein>
<keyword evidence="2" id="KW-0677">Repeat</keyword>
<evidence type="ECO:0000313" key="5">
    <source>
        <dbReference type="EMBL" id="KAJ8476346.1"/>
    </source>
</evidence>
<keyword evidence="6" id="KW-1185">Reference proteome</keyword>
<dbReference type="Pfam" id="PF13041">
    <property type="entry name" value="PPR_2"/>
    <property type="match status" value="1"/>
</dbReference>
<proteinExistence type="inferred from homology"/>
<dbReference type="PROSITE" id="PS51375">
    <property type="entry name" value="PPR"/>
    <property type="match status" value="2"/>
</dbReference>
<feature type="region of interest" description="Disordered" evidence="4">
    <location>
        <begin position="244"/>
        <end position="270"/>
    </location>
</feature>
<dbReference type="Pfam" id="PF12854">
    <property type="entry name" value="PPR_1"/>
    <property type="match status" value="1"/>
</dbReference>
<evidence type="ECO:0000256" key="4">
    <source>
        <dbReference type="SAM" id="MobiDB-lite"/>
    </source>
</evidence>
<reference evidence="5 6" key="1">
    <citation type="submission" date="2022-12" db="EMBL/GenBank/DDBJ databases">
        <title>Chromosome-scale assembly of the Ensete ventricosum genome.</title>
        <authorList>
            <person name="Dussert Y."/>
            <person name="Stocks J."/>
            <person name="Wendawek A."/>
            <person name="Woldeyes F."/>
            <person name="Nichols R.A."/>
            <person name="Borrell J.S."/>
        </authorList>
    </citation>
    <scope>NUCLEOTIDE SEQUENCE [LARGE SCALE GENOMIC DNA]</scope>
    <source>
        <strain evidence="6">cv. Maze</strain>
        <tissue evidence="5">Seeds</tissue>
    </source>
</reference>
<dbReference type="InterPro" id="IPR050667">
    <property type="entry name" value="PPR-containing_protein"/>
</dbReference>
<dbReference type="AlphaFoldDB" id="A0AAV8P9H2"/>
<dbReference type="Gene3D" id="1.25.40.10">
    <property type="entry name" value="Tetratricopeptide repeat domain"/>
    <property type="match status" value="1"/>
</dbReference>